<comment type="caution">
    <text evidence="1">The sequence shown here is derived from an EMBL/GenBank/DDBJ whole genome shotgun (WGS) entry which is preliminary data.</text>
</comment>
<gene>
    <name evidence="1" type="ORF">SYV04_30610</name>
</gene>
<protein>
    <submittedName>
        <fullName evidence="1">Deacetylase</fullName>
    </submittedName>
</protein>
<dbReference type="RefSeq" id="WP_321549501.1">
    <property type="nucleotide sequence ID" value="NZ_JAXIVS010000012.1"/>
</dbReference>
<dbReference type="EMBL" id="JAXIVS010000012">
    <property type="protein sequence ID" value="MDY7230788.1"/>
    <property type="molecule type" value="Genomic_DNA"/>
</dbReference>
<dbReference type="Proteomes" id="UP001291309">
    <property type="component" value="Unassembled WGS sequence"/>
</dbReference>
<reference evidence="1 2" key="1">
    <citation type="submission" date="2023-12" db="EMBL/GenBank/DDBJ databases">
        <title>the genome sequence of Hyalangium sp. s54d21.</title>
        <authorList>
            <person name="Zhang X."/>
        </authorList>
    </citation>
    <scope>NUCLEOTIDE SEQUENCE [LARGE SCALE GENOMIC DNA]</scope>
    <source>
        <strain evidence="2">s54d21</strain>
    </source>
</reference>
<organism evidence="1 2">
    <name type="scientific">Hyalangium rubrum</name>
    <dbReference type="NCBI Taxonomy" id="3103134"/>
    <lineage>
        <taxon>Bacteria</taxon>
        <taxon>Pseudomonadati</taxon>
        <taxon>Myxococcota</taxon>
        <taxon>Myxococcia</taxon>
        <taxon>Myxococcales</taxon>
        <taxon>Cystobacterineae</taxon>
        <taxon>Archangiaceae</taxon>
        <taxon>Hyalangium</taxon>
    </lineage>
</organism>
<evidence type="ECO:0000313" key="2">
    <source>
        <dbReference type="Proteomes" id="UP001291309"/>
    </source>
</evidence>
<keyword evidence="2" id="KW-1185">Reference proteome</keyword>
<sequence>MARTQQTGSRFRRIYESLSAENLSASGQDNALSLEELGLDSRDERVALAFGVYSRHGLENALRQYGVIQRIQERGVGPLEFRLTFEDPFRPRIVLWSLRYDAPAMDICLRKVTGAEVGLPPPLDSRSLLYLDSFVLQHPGRSFDWNRPPMPDQNHPGLALSAEILEILLLMARRVGAEGMALTPATFAAAWVYARRFHFVDGAAHGRFLALRRAGHRWPRWFHAWAVELECLRAAEGVPVRFTPTPMLAAGSRRLERFFEGKPWRAAVKEHSQPALTIDFEALQDRFPWARMPPGPPPDAVAEVLAYDPLAAG</sequence>
<name>A0ABU5HD79_9BACT</name>
<accession>A0ABU5HD79</accession>
<proteinExistence type="predicted"/>
<evidence type="ECO:0000313" key="1">
    <source>
        <dbReference type="EMBL" id="MDY7230788.1"/>
    </source>
</evidence>